<comment type="subcellular location">
    <subcellularLocation>
        <location evidence="2">Cell membrane</location>
        <topology evidence="2">Multi-pass membrane protein</topology>
    </subcellularLocation>
</comment>
<keyword evidence="15" id="KW-0411">Iron-sulfur</keyword>
<keyword evidence="17" id="KW-1015">Disulfide bond</keyword>
<dbReference type="Pfam" id="PF00355">
    <property type="entry name" value="Rieske"/>
    <property type="match status" value="1"/>
</dbReference>
<comment type="cofactor">
    <cofactor evidence="20">
        <name>[2Fe-2S] cluster</name>
        <dbReference type="ChEBI" id="CHEBI:190135"/>
    </cofactor>
</comment>
<dbReference type="Proteomes" id="UP000271573">
    <property type="component" value="Chromosome"/>
</dbReference>
<dbReference type="RefSeq" id="WP_125569608.1">
    <property type="nucleotide sequence ID" value="NZ_AP019307.1"/>
</dbReference>
<keyword evidence="12 21" id="KW-1133">Transmembrane helix</keyword>
<evidence type="ECO:0000256" key="12">
    <source>
        <dbReference type="ARBA" id="ARBA00022989"/>
    </source>
</evidence>
<evidence type="ECO:0000256" key="16">
    <source>
        <dbReference type="ARBA" id="ARBA00023136"/>
    </source>
</evidence>
<dbReference type="KEGG" id="nbe:Back2_25680"/>
<evidence type="ECO:0000313" key="23">
    <source>
        <dbReference type="EMBL" id="BBH18281.1"/>
    </source>
</evidence>
<evidence type="ECO:0000256" key="1">
    <source>
        <dbReference type="ARBA" id="ARBA00002494"/>
    </source>
</evidence>
<dbReference type="Gene3D" id="2.102.10.10">
    <property type="entry name" value="Rieske [2Fe-2S] iron-sulphur domain"/>
    <property type="match status" value="1"/>
</dbReference>
<keyword evidence="8 21" id="KW-0812">Transmembrane</keyword>
<evidence type="ECO:0000256" key="21">
    <source>
        <dbReference type="SAM" id="Phobius"/>
    </source>
</evidence>
<evidence type="ECO:0000256" key="19">
    <source>
        <dbReference type="ARBA" id="ARBA00032409"/>
    </source>
</evidence>
<evidence type="ECO:0000313" key="24">
    <source>
        <dbReference type="Proteomes" id="UP000271573"/>
    </source>
</evidence>
<name>A0A3G9IX63_9ACTN</name>
<keyword evidence="11" id="KW-0249">Electron transport</keyword>
<feature type="domain" description="Rieske" evidence="22">
    <location>
        <begin position="286"/>
        <end position="350"/>
    </location>
</feature>
<dbReference type="AlphaFoldDB" id="A0A3G9IX63"/>
<evidence type="ECO:0000256" key="15">
    <source>
        <dbReference type="ARBA" id="ARBA00023014"/>
    </source>
</evidence>
<keyword evidence="5" id="KW-0813">Transport</keyword>
<dbReference type="GO" id="GO:0016705">
    <property type="term" value="F:oxidoreductase activity, acting on paired donors, with incorporation or reduction of molecular oxygen"/>
    <property type="evidence" value="ECO:0007669"/>
    <property type="project" value="UniProtKB-ARBA"/>
</dbReference>
<keyword evidence="10" id="KW-0479">Metal-binding</keyword>
<evidence type="ECO:0000256" key="20">
    <source>
        <dbReference type="ARBA" id="ARBA00034078"/>
    </source>
</evidence>
<organism evidence="23 24">
    <name type="scientific">Nocardioides baekrokdamisoli</name>
    <dbReference type="NCBI Taxonomy" id="1804624"/>
    <lineage>
        <taxon>Bacteria</taxon>
        <taxon>Bacillati</taxon>
        <taxon>Actinomycetota</taxon>
        <taxon>Actinomycetes</taxon>
        <taxon>Propionibacteriales</taxon>
        <taxon>Nocardioidaceae</taxon>
        <taxon>Nocardioides</taxon>
    </lineage>
</organism>
<evidence type="ECO:0000256" key="17">
    <source>
        <dbReference type="ARBA" id="ARBA00023157"/>
    </source>
</evidence>
<dbReference type="InterPro" id="IPR005805">
    <property type="entry name" value="Rieske_Fe-S_prot_C"/>
</dbReference>
<evidence type="ECO:0000256" key="7">
    <source>
        <dbReference type="ARBA" id="ARBA00022660"/>
    </source>
</evidence>
<dbReference type="PANTHER" id="PTHR10134">
    <property type="entry name" value="CYTOCHROME B-C1 COMPLEX SUBUNIT RIESKE, MITOCHONDRIAL"/>
    <property type="match status" value="1"/>
</dbReference>
<keyword evidence="6" id="KW-1003">Cell membrane</keyword>
<evidence type="ECO:0000256" key="3">
    <source>
        <dbReference type="ARBA" id="ARBA00010651"/>
    </source>
</evidence>
<keyword evidence="24" id="KW-1185">Reference proteome</keyword>
<keyword evidence="16 21" id="KW-0472">Membrane</keyword>
<keyword evidence="7" id="KW-0679">Respiratory chain</keyword>
<dbReference type="InterPro" id="IPR036922">
    <property type="entry name" value="Rieske_2Fe-2S_sf"/>
</dbReference>
<evidence type="ECO:0000256" key="18">
    <source>
        <dbReference type="ARBA" id="ARBA00029586"/>
    </source>
</evidence>
<dbReference type="OrthoDB" id="9802613at2"/>
<gene>
    <name evidence="23" type="primary">qcrA</name>
    <name evidence="23" type="ORF">Back2_25680</name>
</gene>
<feature type="transmembrane region" description="Helical" evidence="21">
    <location>
        <begin position="81"/>
        <end position="104"/>
    </location>
</feature>
<dbReference type="CDD" id="cd03467">
    <property type="entry name" value="Rieske"/>
    <property type="match status" value="1"/>
</dbReference>
<comment type="similarity">
    <text evidence="3">Belongs to the Rieske iron-sulfur protein family.</text>
</comment>
<keyword evidence="9" id="KW-0001">2Fe-2S</keyword>
<dbReference type="PRINTS" id="PR00162">
    <property type="entry name" value="RIESKE"/>
</dbReference>
<protein>
    <recommendedName>
        <fullName evidence="4">Cytochrome bc1 complex Rieske iron-sulfur subunit</fullName>
    </recommendedName>
    <alternativeName>
        <fullName evidence="18">Cytochrome bc1 reductase complex subunit QcrA</fullName>
    </alternativeName>
    <alternativeName>
        <fullName evidence="19">Rieske iron-sulfur protein</fullName>
    </alternativeName>
</protein>
<dbReference type="PROSITE" id="PS51296">
    <property type="entry name" value="RIESKE"/>
    <property type="match status" value="1"/>
</dbReference>
<evidence type="ECO:0000259" key="22">
    <source>
        <dbReference type="PROSITE" id="PS51296"/>
    </source>
</evidence>
<dbReference type="InterPro" id="IPR045603">
    <property type="entry name" value="QcrA_N"/>
</dbReference>
<sequence>MSDAHSAHDGHEINAHTDALLSDPGMHDHHWRPTDVDPAAERRAERQVATLFVLSGVCSVLFVVAYFGLSTGYQPSEIAGMGASNVCLGLAFGFALLFIGIGIIQWARKLMADEELAEDRHPAASSLEDRSATIAAFKQGVDESGITRRPLIRNTLLGAVGFLLVPVVVELRDLSGTNPNKLINGFAAGNPLGQGLTNTIWRRGTRIVRDVVGTPIRPGDLEIGDLVNAEPELLFNREAGQQVTEEFVLEGADLQNAKEKAATVLLKMNPSDIVNDVTRQWSYEGIVAYSKICTHVGCPISLLERTTHHLLCPCHQSTFDLADGGKVVFGPAGHHLPQLPLGVDADGYLVALDDYQEPVGPSYWERDTQSVEKISNNWKYNGKDNVLNGVRNVELGGKVDFA</sequence>
<evidence type="ECO:0000256" key="14">
    <source>
        <dbReference type="ARBA" id="ARBA00023004"/>
    </source>
</evidence>
<dbReference type="InterPro" id="IPR017941">
    <property type="entry name" value="Rieske_2Fe-2S"/>
</dbReference>
<accession>A0A3G9IX63</accession>
<dbReference type="GO" id="GO:0051537">
    <property type="term" value="F:2 iron, 2 sulfur cluster binding"/>
    <property type="evidence" value="ECO:0007669"/>
    <property type="project" value="UniProtKB-KW"/>
</dbReference>
<dbReference type="Pfam" id="PF19297">
    <property type="entry name" value="QcrA_N"/>
    <property type="match status" value="1"/>
</dbReference>
<comment type="function">
    <text evidence="1">Iron-sulfur subunit of the cytochrome bc1 complex, an essential component of the respiratory electron transport chain required for ATP synthesis. The bc1 complex catalyzes the oxidation of menaquinol and the reduction of cytochrome c in the respiratory chain. The bc1 complex operates through a Q-cycle mechanism that couples electron transfer to generation of the proton gradient that drives ATP synthesis.</text>
</comment>
<reference evidence="23 24" key="1">
    <citation type="submission" date="2018-11" db="EMBL/GenBank/DDBJ databases">
        <title>Complete genome sequence of Nocardioides baekrokdamisoli strain KCTC 39748.</title>
        <authorList>
            <person name="Kang S.W."/>
            <person name="Lee K.C."/>
            <person name="Kim K.K."/>
            <person name="Kim J.S."/>
            <person name="Kim D.S."/>
            <person name="Ko S.H."/>
            <person name="Yang S.H."/>
            <person name="Shin Y.K."/>
            <person name="Lee J.S."/>
        </authorList>
    </citation>
    <scope>NUCLEOTIDE SEQUENCE [LARGE SCALE GENOMIC DNA]</scope>
    <source>
        <strain evidence="23 24">KCTC 39748</strain>
    </source>
</reference>
<proteinExistence type="inferred from homology"/>
<dbReference type="GO" id="GO:0046872">
    <property type="term" value="F:metal ion binding"/>
    <property type="evidence" value="ECO:0007669"/>
    <property type="project" value="UniProtKB-KW"/>
</dbReference>
<dbReference type="GO" id="GO:0005886">
    <property type="term" value="C:plasma membrane"/>
    <property type="evidence" value="ECO:0007669"/>
    <property type="project" value="UniProtKB-SubCell"/>
</dbReference>
<dbReference type="GO" id="GO:0004497">
    <property type="term" value="F:monooxygenase activity"/>
    <property type="evidence" value="ECO:0007669"/>
    <property type="project" value="UniProtKB-ARBA"/>
</dbReference>
<dbReference type="InterPro" id="IPR014349">
    <property type="entry name" value="Rieske_Fe-S_prot"/>
</dbReference>
<evidence type="ECO:0000256" key="9">
    <source>
        <dbReference type="ARBA" id="ARBA00022714"/>
    </source>
</evidence>
<evidence type="ECO:0000256" key="4">
    <source>
        <dbReference type="ARBA" id="ARBA00015816"/>
    </source>
</evidence>
<keyword evidence="14" id="KW-0408">Iron</keyword>
<evidence type="ECO:0000256" key="5">
    <source>
        <dbReference type="ARBA" id="ARBA00022448"/>
    </source>
</evidence>
<keyword evidence="13" id="KW-0560">Oxidoreductase</keyword>
<evidence type="ECO:0000256" key="8">
    <source>
        <dbReference type="ARBA" id="ARBA00022692"/>
    </source>
</evidence>
<evidence type="ECO:0000256" key="11">
    <source>
        <dbReference type="ARBA" id="ARBA00022982"/>
    </source>
</evidence>
<dbReference type="EMBL" id="AP019307">
    <property type="protein sequence ID" value="BBH18281.1"/>
    <property type="molecule type" value="Genomic_DNA"/>
</dbReference>
<evidence type="ECO:0000256" key="10">
    <source>
        <dbReference type="ARBA" id="ARBA00022723"/>
    </source>
</evidence>
<evidence type="ECO:0000256" key="13">
    <source>
        <dbReference type="ARBA" id="ARBA00023002"/>
    </source>
</evidence>
<evidence type="ECO:0000256" key="2">
    <source>
        <dbReference type="ARBA" id="ARBA00004651"/>
    </source>
</evidence>
<feature type="transmembrane region" description="Helical" evidence="21">
    <location>
        <begin position="48"/>
        <end position="69"/>
    </location>
</feature>
<dbReference type="SUPFAM" id="SSF50022">
    <property type="entry name" value="ISP domain"/>
    <property type="match status" value="1"/>
</dbReference>
<evidence type="ECO:0000256" key="6">
    <source>
        <dbReference type="ARBA" id="ARBA00022475"/>
    </source>
</evidence>